<evidence type="ECO:0000256" key="2">
    <source>
        <dbReference type="SAM" id="MobiDB-lite"/>
    </source>
</evidence>
<feature type="region of interest" description="Disordered" evidence="2">
    <location>
        <begin position="192"/>
        <end position="215"/>
    </location>
</feature>
<protein>
    <submittedName>
        <fullName evidence="3">Uncharacterized protein</fullName>
    </submittedName>
</protein>
<feature type="region of interest" description="Disordered" evidence="2">
    <location>
        <begin position="340"/>
        <end position="366"/>
    </location>
</feature>
<feature type="region of interest" description="Disordered" evidence="2">
    <location>
        <begin position="31"/>
        <end position="69"/>
    </location>
</feature>
<comment type="caution">
    <text evidence="3">The sequence shown here is derived from an EMBL/GenBank/DDBJ whole genome shotgun (WGS) entry which is preliminary data.</text>
</comment>
<evidence type="ECO:0000313" key="3">
    <source>
        <dbReference type="EMBL" id="TNV85254.1"/>
    </source>
</evidence>
<dbReference type="AlphaFoldDB" id="A0A8J8P3Q3"/>
<keyword evidence="4" id="KW-1185">Reference proteome</keyword>
<gene>
    <name evidence="3" type="ORF">FGO68_gene10470</name>
</gene>
<proteinExistence type="predicted"/>
<feature type="compositionally biased region" description="Basic and acidic residues" evidence="2">
    <location>
        <begin position="192"/>
        <end position="203"/>
    </location>
</feature>
<evidence type="ECO:0000313" key="4">
    <source>
        <dbReference type="Proteomes" id="UP000785679"/>
    </source>
</evidence>
<organism evidence="3 4">
    <name type="scientific">Halteria grandinella</name>
    <dbReference type="NCBI Taxonomy" id="5974"/>
    <lineage>
        <taxon>Eukaryota</taxon>
        <taxon>Sar</taxon>
        <taxon>Alveolata</taxon>
        <taxon>Ciliophora</taxon>
        <taxon>Intramacronucleata</taxon>
        <taxon>Spirotrichea</taxon>
        <taxon>Stichotrichia</taxon>
        <taxon>Sporadotrichida</taxon>
        <taxon>Halteriidae</taxon>
        <taxon>Halteria</taxon>
    </lineage>
</organism>
<sequence>MGNKGGQLLNNQENSQFEQLEVAGESRKLATMKSYDTVSHQDSVARRKQTNLHSMPKFTQEEEGSADGRESLLEQSEFIIDQSVMVKGERLGNATLSFASDPPTENQTIAKNCSFLKQEEVKRQPPQPLQILNSALDALQLKSPTKQDNSTQRESLLIPSASKRRAPEYLDLISMTSNRRESFADIEREELRGLSREESDRKKSGTPRKKHKGQVVNHTRQALMKIQKLHFDFTQPIYKVENEMRANSQLNTTDILMVKLKLKNDQKVRDRAEEKKELMELVQKRREETKEAKRIIHLKKEAQKKRERRMEIIDQASNKRKGNLYYPVDEAPSVTNAKRLADQSFKLHQNKPKASPSKDQLLSPGQFKFDKKSISMLSQVKD</sequence>
<evidence type="ECO:0000256" key="1">
    <source>
        <dbReference type="SAM" id="Coils"/>
    </source>
</evidence>
<dbReference type="EMBL" id="RRYP01001989">
    <property type="protein sequence ID" value="TNV85254.1"/>
    <property type="molecule type" value="Genomic_DNA"/>
</dbReference>
<keyword evidence="1" id="KW-0175">Coiled coil</keyword>
<dbReference type="Proteomes" id="UP000785679">
    <property type="component" value="Unassembled WGS sequence"/>
</dbReference>
<feature type="coiled-coil region" evidence="1">
    <location>
        <begin position="264"/>
        <end position="319"/>
    </location>
</feature>
<feature type="compositionally biased region" description="Basic residues" evidence="2">
    <location>
        <begin position="204"/>
        <end position="213"/>
    </location>
</feature>
<name>A0A8J8P3Q3_HALGN</name>
<reference evidence="3" key="1">
    <citation type="submission" date="2019-06" db="EMBL/GenBank/DDBJ databases">
        <authorList>
            <person name="Zheng W."/>
        </authorList>
    </citation>
    <scope>NUCLEOTIDE SEQUENCE</scope>
    <source>
        <strain evidence="3">QDHG01</strain>
    </source>
</reference>
<accession>A0A8J8P3Q3</accession>